<feature type="region of interest" description="Disordered" evidence="1">
    <location>
        <begin position="1"/>
        <end position="24"/>
    </location>
</feature>
<dbReference type="EMBL" id="GBRH01187290">
    <property type="protein sequence ID" value="JAE10606.1"/>
    <property type="molecule type" value="Transcribed_RNA"/>
</dbReference>
<name>A0A0A9FKJ4_ARUDO</name>
<reference evidence="2" key="2">
    <citation type="journal article" date="2015" name="Data Brief">
        <title>Shoot transcriptome of the giant reed, Arundo donax.</title>
        <authorList>
            <person name="Barrero R.A."/>
            <person name="Guerrero F.D."/>
            <person name="Moolhuijzen P."/>
            <person name="Goolsby J.A."/>
            <person name="Tidwell J."/>
            <person name="Bellgard S.E."/>
            <person name="Bellgard M.I."/>
        </authorList>
    </citation>
    <scope>NUCLEOTIDE SEQUENCE</scope>
    <source>
        <tissue evidence="2">Shoot tissue taken approximately 20 cm above the soil surface</tissue>
    </source>
</reference>
<evidence type="ECO:0000256" key="1">
    <source>
        <dbReference type="SAM" id="MobiDB-lite"/>
    </source>
</evidence>
<protein>
    <submittedName>
        <fullName evidence="2">Uncharacterized protein</fullName>
    </submittedName>
</protein>
<feature type="compositionally biased region" description="Low complexity" evidence="1">
    <location>
        <begin position="1"/>
        <end position="21"/>
    </location>
</feature>
<proteinExistence type="predicted"/>
<accession>A0A0A9FKJ4</accession>
<sequence length="44" mass="4674">MVCKPPSSTATPRASPVSSSPITREISCTRNREAIKSNGDLQIS</sequence>
<organism evidence="2">
    <name type="scientific">Arundo donax</name>
    <name type="common">Giant reed</name>
    <name type="synonym">Donax arundinaceus</name>
    <dbReference type="NCBI Taxonomy" id="35708"/>
    <lineage>
        <taxon>Eukaryota</taxon>
        <taxon>Viridiplantae</taxon>
        <taxon>Streptophyta</taxon>
        <taxon>Embryophyta</taxon>
        <taxon>Tracheophyta</taxon>
        <taxon>Spermatophyta</taxon>
        <taxon>Magnoliopsida</taxon>
        <taxon>Liliopsida</taxon>
        <taxon>Poales</taxon>
        <taxon>Poaceae</taxon>
        <taxon>PACMAD clade</taxon>
        <taxon>Arundinoideae</taxon>
        <taxon>Arundineae</taxon>
        <taxon>Arundo</taxon>
    </lineage>
</organism>
<evidence type="ECO:0000313" key="2">
    <source>
        <dbReference type="EMBL" id="JAE10606.1"/>
    </source>
</evidence>
<reference evidence="2" key="1">
    <citation type="submission" date="2014-09" db="EMBL/GenBank/DDBJ databases">
        <authorList>
            <person name="Magalhaes I.L.F."/>
            <person name="Oliveira U."/>
            <person name="Santos F.R."/>
            <person name="Vidigal T.H.D.A."/>
            <person name="Brescovit A.D."/>
            <person name="Santos A.J."/>
        </authorList>
    </citation>
    <scope>NUCLEOTIDE SEQUENCE</scope>
    <source>
        <tissue evidence="2">Shoot tissue taken approximately 20 cm above the soil surface</tissue>
    </source>
</reference>
<dbReference type="AlphaFoldDB" id="A0A0A9FKJ4"/>